<organism evidence="2">
    <name type="scientific">marine sediment metagenome</name>
    <dbReference type="NCBI Taxonomy" id="412755"/>
    <lineage>
        <taxon>unclassified sequences</taxon>
        <taxon>metagenomes</taxon>
        <taxon>ecological metagenomes</taxon>
    </lineage>
</organism>
<proteinExistence type="predicted"/>
<name>A0A0F9HRY5_9ZZZZ</name>
<reference evidence="2" key="1">
    <citation type="journal article" date="2015" name="Nature">
        <title>Complex archaea that bridge the gap between prokaryotes and eukaryotes.</title>
        <authorList>
            <person name="Spang A."/>
            <person name="Saw J.H."/>
            <person name="Jorgensen S.L."/>
            <person name="Zaremba-Niedzwiedzka K."/>
            <person name="Martijn J."/>
            <person name="Lind A.E."/>
            <person name="van Eijk R."/>
            <person name="Schleper C."/>
            <person name="Guy L."/>
            <person name="Ettema T.J."/>
        </authorList>
    </citation>
    <scope>NUCLEOTIDE SEQUENCE</scope>
</reference>
<feature type="transmembrane region" description="Helical" evidence="1">
    <location>
        <begin position="47"/>
        <end position="65"/>
    </location>
</feature>
<keyword evidence="1" id="KW-1133">Transmembrane helix</keyword>
<dbReference type="EMBL" id="LAZR01014357">
    <property type="protein sequence ID" value="KKM17847.1"/>
    <property type="molecule type" value="Genomic_DNA"/>
</dbReference>
<keyword evidence="1" id="KW-0472">Membrane</keyword>
<dbReference type="AlphaFoldDB" id="A0A0F9HRY5"/>
<comment type="caution">
    <text evidence="2">The sequence shown here is derived from an EMBL/GenBank/DDBJ whole genome shotgun (WGS) entry which is preliminary data.</text>
</comment>
<sequence>MLIAYSLGIIGCWILSDAILSYTLYLNAPSYEGSKRQTWRRDHWVRAVRGGFGIALMIMGLEMIVG</sequence>
<keyword evidence="1" id="KW-0812">Transmembrane</keyword>
<evidence type="ECO:0000256" key="1">
    <source>
        <dbReference type="SAM" id="Phobius"/>
    </source>
</evidence>
<feature type="transmembrane region" description="Helical" evidence="1">
    <location>
        <begin position="6"/>
        <end position="26"/>
    </location>
</feature>
<accession>A0A0F9HRY5</accession>
<gene>
    <name evidence="2" type="ORF">LCGC14_1671700</name>
</gene>
<protein>
    <submittedName>
        <fullName evidence="2">Uncharacterized protein</fullName>
    </submittedName>
</protein>
<evidence type="ECO:0000313" key="2">
    <source>
        <dbReference type="EMBL" id="KKM17847.1"/>
    </source>
</evidence>